<protein>
    <submittedName>
        <fullName evidence="1">Uncharacterized protein</fullName>
    </submittedName>
</protein>
<evidence type="ECO:0000313" key="1">
    <source>
        <dbReference type="EMBL" id="KIL79391.1"/>
    </source>
</evidence>
<keyword evidence="2" id="KW-1185">Reference proteome</keyword>
<organism evidence="1 2">
    <name type="scientific">Bacillus badius</name>
    <dbReference type="NCBI Taxonomy" id="1455"/>
    <lineage>
        <taxon>Bacteria</taxon>
        <taxon>Bacillati</taxon>
        <taxon>Bacillota</taxon>
        <taxon>Bacilli</taxon>
        <taxon>Bacillales</taxon>
        <taxon>Bacillaceae</taxon>
        <taxon>Pseudobacillus</taxon>
    </lineage>
</organism>
<name>A0ABR5AXC2_BACBA</name>
<proteinExistence type="predicted"/>
<reference evidence="1 2" key="1">
    <citation type="submission" date="2015-01" db="EMBL/GenBank/DDBJ databases">
        <title>Genome Assembly of Bacillus badius MTCC 1458.</title>
        <authorList>
            <person name="Verma A."/>
            <person name="Khatri I."/>
            <person name="Mual P."/>
            <person name="Subramanian S."/>
            <person name="Krishnamurthi S."/>
        </authorList>
    </citation>
    <scope>NUCLEOTIDE SEQUENCE [LARGE SCALE GENOMIC DNA]</scope>
    <source>
        <strain evidence="1 2">MTCC 1458</strain>
    </source>
</reference>
<dbReference type="Proteomes" id="UP000031982">
    <property type="component" value="Unassembled WGS sequence"/>
</dbReference>
<evidence type="ECO:0000313" key="2">
    <source>
        <dbReference type="Proteomes" id="UP000031982"/>
    </source>
</evidence>
<dbReference type="EMBL" id="JXLP01000003">
    <property type="protein sequence ID" value="KIL79391.1"/>
    <property type="molecule type" value="Genomic_DNA"/>
</dbReference>
<sequence length="59" mass="6853">MLFFYSIDENFGKWRAGVCPIKKSALANDRTGGFMEKRDMEQAMVYSSTLLRQCSHSLW</sequence>
<gene>
    <name evidence="1" type="ORF">SD77_3257</name>
</gene>
<accession>A0ABR5AXC2</accession>
<comment type="caution">
    <text evidence="1">The sequence shown here is derived from an EMBL/GenBank/DDBJ whole genome shotgun (WGS) entry which is preliminary data.</text>
</comment>